<sequence length="167" mass="18779">MDDHERQRYLTVYLNDHLAGSSAGAARFARSAQAHRGSEVGEVLTRLHQEVVEDRRQLVRWMRVLGVSRQWPLQLAARAGEAVGALKPNGRLVRPSPLRTVVELEALVLGVEGKAALWRTLREVALTDERLDPDVFEELAQRAESQRAEIEHLRRLAVREVLGRPGA</sequence>
<dbReference type="AlphaFoldDB" id="A0A7W4XY92"/>
<dbReference type="OMA" id="RYKVCAG"/>
<organism evidence="1 2">
    <name type="scientific">Kineococcus radiotolerans</name>
    <dbReference type="NCBI Taxonomy" id="131568"/>
    <lineage>
        <taxon>Bacteria</taxon>
        <taxon>Bacillati</taxon>
        <taxon>Actinomycetota</taxon>
        <taxon>Actinomycetes</taxon>
        <taxon>Kineosporiales</taxon>
        <taxon>Kineosporiaceae</taxon>
        <taxon>Kineococcus</taxon>
    </lineage>
</organism>
<evidence type="ECO:0000313" key="1">
    <source>
        <dbReference type="EMBL" id="MBB2902778.1"/>
    </source>
</evidence>
<proteinExistence type="predicted"/>
<dbReference type="Proteomes" id="UP000533269">
    <property type="component" value="Unassembled WGS sequence"/>
</dbReference>
<protein>
    <submittedName>
        <fullName evidence="1">Uncharacterized protein</fullName>
    </submittedName>
</protein>
<accession>A0A7W4XY92</accession>
<reference evidence="1 2" key="1">
    <citation type="submission" date="2020-08" db="EMBL/GenBank/DDBJ databases">
        <title>The Agave Microbiome: Exploring the role of microbial communities in plant adaptations to desert environments.</title>
        <authorList>
            <person name="Partida-Martinez L.P."/>
        </authorList>
    </citation>
    <scope>NUCLEOTIDE SEQUENCE [LARGE SCALE GENOMIC DNA]</scope>
    <source>
        <strain evidence="1 2">AS2.23</strain>
    </source>
</reference>
<evidence type="ECO:0000313" key="2">
    <source>
        <dbReference type="Proteomes" id="UP000533269"/>
    </source>
</evidence>
<comment type="caution">
    <text evidence="1">The sequence shown here is derived from an EMBL/GenBank/DDBJ whole genome shotgun (WGS) entry which is preliminary data.</text>
</comment>
<dbReference type="RefSeq" id="WP_012087201.1">
    <property type="nucleotide sequence ID" value="NZ_JACHVY010000004.1"/>
</dbReference>
<gene>
    <name evidence="1" type="ORF">FHR75_003614</name>
</gene>
<name>A0A7W4XY92_KINRA</name>
<reference evidence="1 2" key="2">
    <citation type="submission" date="2020-08" db="EMBL/GenBank/DDBJ databases">
        <authorList>
            <person name="Partida-Martinez L."/>
            <person name="Huntemann M."/>
            <person name="Clum A."/>
            <person name="Wang J."/>
            <person name="Palaniappan K."/>
            <person name="Ritter S."/>
            <person name="Chen I.-M."/>
            <person name="Stamatis D."/>
            <person name="Reddy T."/>
            <person name="O'Malley R."/>
            <person name="Daum C."/>
            <person name="Shapiro N."/>
            <person name="Ivanova N."/>
            <person name="Kyrpides N."/>
            <person name="Woyke T."/>
        </authorList>
    </citation>
    <scope>NUCLEOTIDE SEQUENCE [LARGE SCALE GENOMIC DNA]</scope>
    <source>
        <strain evidence="1 2">AS2.23</strain>
    </source>
</reference>
<dbReference type="EMBL" id="JACHVY010000004">
    <property type="protein sequence ID" value="MBB2902778.1"/>
    <property type="molecule type" value="Genomic_DNA"/>
</dbReference>